<accession>A0AAV4M8B7</accession>
<comment type="caution">
    <text evidence="1">The sequence shown here is derived from an EMBL/GenBank/DDBJ whole genome shotgun (WGS) entry which is preliminary data.</text>
</comment>
<organism evidence="1 2">
    <name type="scientific">Caerostris darwini</name>
    <dbReference type="NCBI Taxonomy" id="1538125"/>
    <lineage>
        <taxon>Eukaryota</taxon>
        <taxon>Metazoa</taxon>
        <taxon>Ecdysozoa</taxon>
        <taxon>Arthropoda</taxon>
        <taxon>Chelicerata</taxon>
        <taxon>Arachnida</taxon>
        <taxon>Araneae</taxon>
        <taxon>Araneomorphae</taxon>
        <taxon>Entelegynae</taxon>
        <taxon>Araneoidea</taxon>
        <taxon>Araneidae</taxon>
        <taxon>Caerostris</taxon>
    </lineage>
</organism>
<gene>
    <name evidence="1" type="ORF">CDAR_114261</name>
</gene>
<dbReference type="EMBL" id="BPLQ01000173">
    <property type="protein sequence ID" value="GIX68284.1"/>
    <property type="molecule type" value="Genomic_DNA"/>
</dbReference>
<dbReference type="Proteomes" id="UP001054837">
    <property type="component" value="Unassembled WGS sequence"/>
</dbReference>
<dbReference type="AlphaFoldDB" id="A0AAV4M8B7"/>
<proteinExistence type="predicted"/>
<sequence>MDYDLDWGFSLQLVDNGFIFVCHIMLYIKTDYIEGNGLFQIHSEVPSELASPKSPEMLSNLSNGERCAIISRILMKKDIAESLLDIFNDATVGHALDEDDCIKLKALEHDLINALREFVFDTQILMGRLRGLCSQWCHVLMSSLVAMSSDEHTCELINLSIFRGGTAEEISNIEGELIQFDDMIKYDAADVKKGKNLSEVNGIVFIYATHLSEFSCID</sequence>
<name>A0AAV4M8B7_9ARAC</name>
<protein>
    <submittedName>
        <fullName evidence="1">Uncharacterized protein</fullName>
    </submittedName>
</protein>
<reference evidence="1 2" key="1">
    <citation type="submission" date="2021-06" db="EMBL/GenBank/DDBJ databases">
        <title>Caerostris darwini draft genome.</title>
        <authorList>
            <person name="Kono N."/>
            <person name="Arakawa K."/>
        </authorList>
    </citation>
    <scope>NUCLEOTIDE SEQUENCE [LARGE SCALE GENOMIC DNA]</scope>
</reference>
<evidence type="ECO:0000313" key="1">
    <source>
        <dbReference type="EMBL" id="GIX68284.1"/>
    </source>
</evidence>
<evidence type="ECO:0000313" key="2">
    <source>
        <dbReference type="Proteomes" id="UP001054837"/>
    </source>
</evidence>
<keyword evidence="2" id="KW-1185">Reference proteome</keyword>